<name>A0A8I6RVE0_CIMLE</name>
<organism evidence="7 8">
    <name type="scientific">Cimex lectularius</name>
    <name type="common">Bed bug</name>
    <name type="synonym">Acanthia lectularia</name>
    <dbReference type="NCBI Taxonomy" id="79782"/>
    <lineage>
        <taxon>Eukaryota</taxon>
        <taxon>Metazoa</taxon>
        <taxon>Ecdysozoa</taxon>
        <taxon>Arthropoda</taxon>
        <taxon>Hexapoda</taxon>
        <taxon>Insecta</taxon>
        <taxon>Pterygota</taxon>
        <taxon>Neoptera</taxon>
        <taxon>Paraneoptera</taxon>
        <taxon>Hemiptera</taxon>
        <taxon>Heteroptera</taxon>
        <taxon>Panheteroptera</taxon>
        <taxon>Cimicomorpha</taxon>
        <taxon>Cimicidae</taxon>
        <taxon>Cimex</taxon>
    </lineage>
</organism>
<dbReference type="Pfam" id="PF00010">
    <property type="entry name" value="HLH"/>
    <property type="match status" value="1"/>
</dbReference>
<reference evidence="7" key="1">
    <citation type="submission" date="2022-01" db="UniProtKB">
        <authorList>
            <consortium name="EnsemblMetazoa"/>
        </authorList>
    </citation>
    <scope>IDENTIFICATION</scope>
</reference>
<dbReference type="GO" id="GO:0000981">
    <property type="term" value="F:DNA-binding transcription factor activity, RNA polymerase II-specific"/>
    <property type="evidence" value="ECO:0007669"/>
    <property type="project" value="TreeGrafter"/>
</dbReference>
<evidence type="ECO:0000259" key="6">
    <source>
        <dbReference type="PROSITE" id="PS50888"/>
    </source>
</evidence>
<dbReference type="AlphaFoldDB" id="A0A8I6RVE0"/>
<dbReference type="FunFam" id="4.10.280.10:FF:000010">
    <property type="entry name" value="Scleraxis bHLH transcription factor"/>
    <property type="match status" value="1"/>
</dbReference>
<dbReference type="KEGG" id="clec:106668633"/>
<dbReference type="PROSITE" id="PS50888">
    <property type="entry name" value="BHLH"/>
    <property type="match status" value="1"/>
</dbReference>
<proteinExistence type="predicted"/>
<dbReference type="GO" id="GO:0046983">
    <property type="term" value="F:protein dimerization activity"/>
    <property type="evidence" value="ECO:0007669"/>
    <property type="project" value="InterPro"/>
</dbReference>
<dbReference type="Proteomes" id="UP000494040">
    <property type="component" value="Unassembled WGS sequence"/>
</dbReference>
<dbReference type="CDD" id="cd11465">
    <property type="entry name" value="bHLH_TS_scleraxis_like"/>
    <property type="match status" value="1"/>
</dbReference>
<evidence type="ECO:0000256" key="2">
    <source>
        <dbReference type="ARBA" id="ARBA00023015"/>
    </source>
</evidence>
<evidence type="ECO:0000313" key="8">
    <source>
        <dbReference type="Proteomes" id="UP000494040"/>
    </source>
</evidence>
<dbReference type="PANTHER" id="PTHR23349:SF42">
    <property type="entry name" value="BHLH DOMAIN-CONTAINING PROTEIN"/>
    <property type="match status" value="1"/>
</dbReference>
<dbReference type="GO" id="GO:0032502">
    <property type="term" value="P:developmental process"/>
    <property type="evidence" value="ECO:0007669"/>
    <property type="project" value="TreeGrafter"/>
</dbReference>
<evidence type="ECO:0000256" key="5">
    <source>
        <dbReference type="ARBA" id="ARBA00023242"/>
    </source>
</evidence>
<dbReference type="SUPFAM" id="SSF47459">
    <property type="entry name" value="HLH, helix-loop-helix DNA-binding domain"/>
    <property type="match status" value="1"/>
</dbReference>
<sequence>MDFNVDFGEFLGSVKHRSQANARERDRTLSVNTAFTILRTLIPTEPPDRKLSKIETLRLASSYIQHLTYQLIAEPMDSPCAKLQSKQWTKKDKRSSLCTFCLTNIKKQKLKTANNDYQHETQPILEEPMDLIDQNYLMYSHQ</sequence>
<dbReference type="Gene3D" id="4.10.280.10">
    <property type="entry name" value="Helix-loop-helix DNA-binding domain"/>
    <property type="match status" value="1"/>
</dbReference>
<evidence type="ECO:0000256" key="1">
    <source>
        <dbReference type="ARBA" id="ARBA00004123"/>
    </source>
</evidence>
<dbReference type="SMART" id="SM00353">
    <property type="entry name" value="HLH"/>
    <property type="match status" value="1"/>
</dbReference>
<dbReference type="GO" id="GO:0005634">
    <property type="term" value="C:nucleus"/>
    <property type="evidence" value="ECO:0007669"/>
    <property type="project" value="UniProtKB-SubCell"/>
</dbReference>
<evidence type="ECO:0000256" key="4">
    <source>
        <dbReference type="ARBA" id="ARBA00023163"/>
    </source>
</evidence>
<keyword evidence="2" id="KW-0805">Transcription regulation</keyword>
<dbReference type="OMA" id="HRMIANA"/>
<dbReference type="InterPro" id="IPR050283">
    <property type="entry name" value="E-box_TF_Regulators"/>
</dbReference>
<dbReference type="OrthoDB" id="6106870at2759"/>
<dbReference type="InterPro" id="IPR011598">
    <property type="entry name" value="bHLH_dom"/>
</dbReference>
<dbReference type="EnsemblMetazoa" id="XM_014397565.2">
    <property type="protein sequence ID" value="XP_014253051.1"/>
    <property type="gene ID" value="LOC106668633"/>
</dbReference>
<gene>
    <name evidence="7" type="primary">106668633</name>
</gene>
<accession>A0A8I6RVE0</accession>
<evidence type="ECO:0000313" key="7">
    <source>
        <dbReference type="EnsemblMetazoa" id="XP_014253051.1"/>
    </source>
</evidence>
<dbReference type="GO" id="GO:0000977">
    <property type="term" value="F:RNA polymerase II transcription regulatory region sequence-specific DNA binding"/>
    <property type="evidence" value="ECO:0007669"/>
    <property type="project" value="TreeGrafter"/>
</dbReference>
<feature type="domain" description="BHLH" evidence="6">
    <location>
        <begin position="15"/>
        <end position="67"/>
    </location>
</feature>
<keyword evidence="4" id="KW-0804">Transcription</keyword>
<keyword evidence="5" id="KW-0539">Nucleus</keyword>
<comment type="subcellular location">
    <subcellularLocation>
        <location evidence="1">Nucleus</location>
    </subcellularLocation>
</comment>
<keyword evidence="8" id="KW-1185">Reference proteome</keyword>
<dbReference type="InterPro" id="IPR036638">
    <property type="entry name" value="HLH_DNA-bd_sf"/>
</dbReference>
<dbReference type="PANTHER" id="PTHR23349">
    <property type="entry name" value="BASIC HELIX-LOOP-HELIX TRANSCRIPTION FACTOR, TWIST"/>
    <property type="match status" value="1"/>
</dbReference>
<evidence type="ECO:0000256" key="3">
    <source>
        <dbReference type="ARBA" id="ARBA00023125"/>
    </source>
</evidence>
<keyword evidence="3" id="KW-0238">DNA-binding</keyword>
<protein>
    <recommendedName>
        <fullName evidence="6">BHLH domain-containing protein</fullName>
    </recommendedName>
</protein>